<feature type="compositionally biased region" description="Polar residues" evidence="1">
    <location>
        <begin position="108"/>
        <end position="128"/>
    </location>
</feature>
<comment type="caution">
    <text evidence="3">The sequence shown here is derived from an EMBL/GenBank/DDBJ whole genome shotgun (WGS) entry which is preliminary data.</text>
</comment>
<proteinExistence type="predicted"/>
<evidence type="ECO:0000313" key="3">
    <source>
        <dbReference type="EMBL" id="KAJ8950348.1"/>
    </source>
</evidence>
<evidence type="ECO:0000256" key="2">
    <source>
        <dbReference type="SAM" id="SignalP"/>
    </source>
</evidence>
<organism evidence="3 4">
    <name type="scientific">Rhamnusium bicolor</name>
    <dbReference type="NCBI Taxonomy" id="1586634"/>
    <lineage>
        <taxon>Eukaryota</taxon>
        <taxon>Metazoa</taxon>
        <taxon>Ecdysozoa</taxon>
        <taxon>Arthropoda</taxon>
        <taxon>Hexapoda</taxon>
        <taxon>Insecta</taxon>
        <taxon>Pterygota</taxon>
        <taxon>Neoptera</taxon>
        <taxon>Endopterygota</taxon>
        <taxon>Coleoptera</taxon>
        <taxon>Polyphaga</taxon>
        <taxon>Cucujiformia</taxon>
        <taxon>Chrysomeloidea</taxon>
        <taxon>Cerambycidae</taxon>
        <taxon>Lepturinae</taxon>
        <taxon>Rhagiini</taxon>
        <taxon>Rhamnusium</taxon>
    </lineage>
</organism>
<dbReference type="EMBL" id="JANEYF010002177">
    <property type="protein sequence ID" value="KAJ8950348.1"/>
    <property type="molecule type" value="Genomic_DNA"/>
</dbReference>
<evidence type="ECO:0000256" key="1">
    <source>
        <dbReference type="SAM" id="MobiDB-lite"/>
    </source>
</evidence>
<dbReference type="Proteomes" id="UP001162156">
    <property type="component" value="Unassembled WGS sequence"/>
</dbReference>
<name>A0AAV8YF96_9CUCU</name>
<feature type="region of interest" description="Disordered" evidence="1">
    <location>
        <begin position="63"/>
        <end position="158"/>
    </location>
</feature>
<protein>
    <submittedName>
        <fullName evidence="3">Uncharacterized protein</fullName>
    </submittedName>
</protein>
<feature type="chain" id="PRO_5043866205" evidence="2">
    <location>
        <begin position="21"/>
        <end position="183"/>
    </location>
</feature>
<reference evidence="3" key="1">
    <citation type="journal article" date="2023" name="Insect Mol. Biol.">
        <title>Genome sequencing provides insights into the evolution of gene families encoding plant cell wall-degrading enzymes in longhorned beetles.</title>
        <authorList>
            <person name="Shin N.R."/>
            <person name="Okamura Y."/>
            <person name="Kirsch R."/>
            <person name="Pauchet Y."/>
        </authorList>
    </citation>
    <scope>NUCLEOTIDE SEQUENCE</scope>
    <source>
        <strain evidence="3">RBIC_L_NR</strain>
    </source>
</reference>
<feature type="compositionally biased region" description="Gly residues" evidence="1">
    <location>
        <begin position="83"/>
        <end position="94"/>
    </location>
</feature>
<keyword evidence="2" id="KW-0732">Signal</keyword>
<dbReference type="AlphaFoldDB" id="A0AAV8YF96"/>
<feature type="compositionally biased region" description="Polar residues" evidence="1">
    <location>
        <begin position="144"/>
        <end position="155"/>
    </location>
</feature>
<feature type="signal peptide" evidence="2">
    <location>
        <begin position="1"/>
        <end position="20"/>
    </location>
</feature>
<accession>A0AAV8YF96</accession>
<keyword evidence="4" id="KW-1185">Reference proteome</keyword>
<gene>
    <name evidence="3" type="ORF">NQ314_007883</name>
</gene>
<feature type="compositionally biased region" description="Gly residues" evidence="1">
    <location>
        <begin position="131"/>
        <end position="141"/>
    </location>
</feature>
<feature type="compositionally biased region" description="Gly residues" evidence="1">
    <location>
        <begin position="63"/>
        <end position="73"/>
    </location>
</feature>
<sequence>MYLLHLLLMQKLALFSPSKEENIASGLDVIEAQAAQGAQGGYGQPGGFAGGFGGSFGSGNDGTYQGGYSGPEGGSFSFPIPQGGEGFSGYGPSSGGASATASFGPGGIQQTASVYPENPNSPNINTRFGGSEAGGQPGGGFHSVFTSSQSQSANVNGKPVTLHKASTTVNDNGKITTYTANNP</sequence>
<evidence type="ECO:0000313" key="4">
    <source>
        <dbReference type="Proteomes" id="UP001162156"/>
    </source>
</evidence>